<reference evidence="1 2" key="1">
    <citation type="journal article" date="2016" name="Sci. Rep.">
        <title>Draft genome sequencing and secretome analysis of fungal phytopathogen Ascochyta rabiei provides insight into the necrotrophic effector repertoire.</title>
        <authorList>
            <person name="Verma S."/>
            <person name="Gazara R.K."/>
            <person name="Nizam S."/>
            <person name="Parween S."/>
            <person name="Chattopadhyay D."/>
            <person name="Verma P.K."/>
        </authorList>
    </citation>
    <scope>NUCLEOTIDE SEQUENCE [LARGE SCALE GENOMIC DNA]</scope>
    <source>
        <strain evidence="1 2">ArDII</strain>
    </source>
</reference>
<keyword evidence="2" id="KW-1185">Reference proteome</keyword>
<dbReference type="Proteomes" id="UP000076837">
    <property type="component" value="Unassembled WGS sequence"/>
</dbReference>
<organism evidence="1 2">
    <name type="scientific">Didymella rabiei</name>
    <name type="common">Chickpea ascochyta blight fungus</name>
    <name type="synonym">Mycosphaerella rabiei</name>
    <dbReference type="NCBI Taxonomy" id="5454"/>
    <lineage>
        <taxon>Eukaryota</taxon>
        <taxon>Fungi</taxon>
        <taxon>Dikarya</taxon>
        <taxon>Ascomycota</taxon>
        <taxon>Pezizomycotina</taxon>
        <taxon>Dothideomycetes</taxon>
        <taxon>Pleosporomycetidae</taxon>
        <taxon>Pleosporales</taxon>
        <taxon>Pleosporineae</taxon>
        <taxon>Didymellaceae</taxon>
        <taxon>Ascochyta</taxon>
    </lineage>
</organism>
<dbReference type="AlphaFoldDB" id="A0A163H902"/>
<dbReference type="OrthoDB" id="2306919at2759"/>
<sequence length="225" mass="24290">MPPPTFSTLHATLLASTNLTHPPAHPHTPSLTAQISALALHPTLEAALHILNHDLPSAHFLVRHLQAAPALEGMLLHSILHRSEGDMQNARLWLSDVGDACSGFVPKKRGEGVRLEGEVAEGCKGKGRGEEVSLVVFVYGQGGVGEGLRLVDDVEGYRKRRGGGAEGEALKGRIREEMGRVLEWCVDKFGSGEWADASSAWVKNSDEVQKISNDMVGGDKGYRKF</sequence>
<evidence type="ECO:0000313" key="2">
    <source>
        <dbReference type="Proteomes" id="UP000076837"/>
    </source>
</evidence>
<comment type="caution">
    <text evidence="1">The sequence shown here is derived from an EMBL/GenBank/DDBJ whole genome shotgun (WGS) entry which is preliminary data.</text>
</comment>
<proteinExistence type="predicted"/>
<accession>A0A163H902</accession>
<dbReference type="EMBL" id="JYNV01000134">
    <property type="protein sequence ID" value="KZM25203.1"/>
    <property type="molecule type" value="Genomic_DNA"/>
</dbReference>
<name>A0A163H902_DIDRA</name>
<protein>
    <submittedName>
        <fullName evidence="1">Uncharacterized protein</fullName>
    </submittedName>
</protein>
<evidence type="ECO:0000313" key="1">
    <source>
        <dbReference type="EMBL" id="KZM25203.1"/>
    </source>
</evidence>
<gene>
    <name evidence="1" type="ORF">ST47_g3683</name>
</gene>
<dbReference type="STRING" id="5454.A0A163H902"/>